<protein>
    <submittedName>
        <fullName evidence="2">Uncharacterized protein</fullName>
    </submittedName>
</protein>
<dbReference type="AlphaFoldDB" id="A0A927F8J9"/>
<evidence type="ECO:0000313" key="3">
    <source>
        <dbReference type="Proteomes" id="UP000622317"/>
    </source>
</evidence>
<name>A0A927F8J9_9BACT</name>
<reference evidence="2" key="1">
    <citation type="submission" date="2020-09" db="EMBL/GenBank/DDBJ databases">
        <title>Pelagicoccus enzymogenes sp. nov. with an EPS production, isolated from marine sediment.</title>
        <authorList>
            <person name="Feng X."/>
        </authorList>
    </citation>
    <scope>NUCLEOTIDE SEQUENCE</scope>
    <source>
        <strain evidence="2">NFK12</strain>
    </source>
</reference>
<evidence type="ECO:0000256" key="1">
    <source>
        <dbReference type="SAM" id="Phobius"/>
    </source>
</evidence>
<feature type="transmembrane region" description="Helical" evidence="1">
    <location>
        <begin position="23"/>
        <end position="45"/>
    </location>
</feature>
<evidence type="ECO:0000313" key="2">
    <source>
        <dbReference type="EMBL" id="MBD5779839.1"/>
    </source>
</evidence>
<proteinExistence type="predicted"/>
<dbReference type="RefSeq" id="WP_191616972.1">
    <property type="nucleotide sequence ID" value="NZ_JACYFG010000017.1"/>
</dbReference>
<organism evidence="2 3">
    <name type="scientific">Pelagicoccus enzymogenes</name>
    <dbReference type="NCBI Taxonomy" id="2773457"/>
    <lineage>
        <taxon>Bacteria</taxon>
        <taxon>Pseudomonadati</taxon>
        <taxon>Verrucomicrobiota</taxon>
        <taxon>Opitutia</taxon>
        <taxon>Puniceicoccales</taxon>
        <taxon>Pelagicoccaceae</taxon>
        <taxon>Pelagicoccus</taxon>
    </lineage>
</organism>
<gene>
    <name evidence="2" type="ORF">IEN85_10070</name>
</gene>
<accession>A0A927F8J9</accession>
<keyword evidence="1" id="KW-0812">Transmembrane</keyword>
<dbReference type="EMBL" id="JACYFG010000017">
    <property type="protein sequence ID" value="MBD5779839.1"/>
    <property type="molecule type" value="Genomic_DNA"/>
</dbReference>
<keyword evidence="3" id="KW-1185">Reference proteome</keyword>
<sequence>MSEEPAEIDPQQEHYVYAITRRLFKYTLVGTVLFAATIIGIWYLFHLVA</sequence>
<comment type="caution">
    <text evidence="2">The sequence shown here is derived from an EMBL/GenBank/DDBJ whole genome shotgun (WGS) entry which is preliminary data.</text>
</comment>
<keyword evidence="1" id="KW-1133">Transmembrane helix</keyword>
<dbReference type="Proteomes" id="UP000622317">
    <property type="component" value="Unassembled WGS sequence"/>
</dbReference>
<keyword evidence="1" id="KW-0472">Membrane</keyword>